<name>Q3YMS8_DROME</name>
<dbReference type="AlphaFoldDB" id="Q3YMS8"/>
<reference evidence="2" key="13">
    <citation type="journal article" date="2015" name="Genome Res.">
        <title>The Release 6 reference sequence of the Drosophila melanogaster genome.</title>
        <authorList>
            <person name="Hoskins R.A."/>
            <person name="Carlson J.W."/>
            <person name="Wan K.H."/>
            <person name="Park S."/>
            <person name="Mendez I."/>
            <person name="Galle S.E."/>
            <person name="Booth B.W."/>
            <person name="Pfeiffer B.D."/>
            <person name="George R.A."/>
            <person name="Svirskas R."/>
            <person name="Krzywinski M."/>
            <person name="Schein J."/>
            <person name="Accardo M.C."/>
            <person name="Damia E."/>
            <person name="Messina G."/>
            <person name="Mendez-Lago M."/>
            <person name="de Pablos B."/>
            <person name="Demakova O.V."/>
            <person name="Andreyeva E.N."/>
            <person name="Boldyreva L.V."/>
            <person name="Marra M."/>
            <person name="Carvalho A.B."/>
            <person name="Dimitri P."/>
            <person name="Villasante A."/>
            <person name="Zhimulev I.F."/>
            <person name="Rubin G.M."/>
            <person name="Karpen G.H."/>
            <person name="Celniker S.E."/>
        </authorList>
    </citation>
    <scope>NUCLEOTIDE SEQUENCE</scope>
</reference>
<evidence type="ECO:0000313" key="3">
    <source>
        <dbReference type="EMBL" id="AAY56671.1"/>
    </source>
</evidence>
<protein>
    <submittedName>
        <fullName evidence="4">GEO12961p1</fullName>
    </submittedName>
</protein>
<dbReference type="EMBL" id="KX671629">
    <property type="protein sequence ID" value="AOG29654.1"/>
    <property type="molecule type" value="mRNA"/>
</dbReference>
<reference evidence="2" key="12">
    <citation type="journal article" date="2015" name="G3 (Bethesda)">
        <title>Gene Model Annotations for Drosophila melanogaster: The Rule-Benders.</title>
        <authorList>
            <consortium name="FlyBase Consortium"/>
            <person name="Crosby M.A."/>
            <person name="Gramates L.S."/>
            <person name="Dos Santos G."/>
            <person name="Matthews B.B."/>
            <person name="St Pierre S.E."/>
            <person name="Zhou P."/>
            <person name="Schroeder A.J."/>
            <person name="Falls K."/>
            <person name="Emmert D.B."/>
            <person name="Russo S.M."/>
            <person name="Gelbart W.M."/>
            <person name="null"/>
        </authorList>
    </citation>
    <scope>NUCLEOTIDE SEQUENCE</scope>
</reference>
<reference evidence="2 6" key="3">
    <citation type="journal article" date="2002" name="Genome Biol.">
        <title>Annotation of the Drosophila melanogaster euchromatic genome: a systematic review.</title>
        <authorList>
            <person name="Misra S."/>
            <person name="Crosby M.A."/>
            <person name="Mungall C.J."/>
            <person name="Matthews B.B."/>
            <person name="Campbell K.S."/>
            <person name="Hradecky P."/>
            <person name="Huang Y."/>
            <person name="Kaminker J.S."/>
            <person name="Millburn G.H."/>
            <person name="Prochnik S.E."/>
            <person name="Smith C.D."/>
            <person name="Tupy J.L."/>
            <person name="Whitfied E.J."/>
            <person name="Bayraktaroglu L."/>
            <person name="Berman B.P."/>
            <person name="Bettencourt B.R."/>
            <person name="Celniker S.E."/>
            <person name="de Grey A.D."/>
            <person name="Drysdale R.A."/>
            <person name="Harris N.L."/>
            <person name="Richter J."/>
            <person name="Russo S."/>
            <person name="Schroeder A.J."/>
            <person name="Shu S.Q."/>
            <person name="Stapleton M."/>
            <person name="Yamada C."/>
            <person name="Ashburner M."/>
            <person name="Gelbart W.M."/>
            <person name="Rubin G.M."/>
            <person name="Lewis S.E."/>
        </authorList>
    </citation>
    <scope>GENOME REANNOTATION</scope>
    <source>
        <strain evidence="6">Berkeley</strain>
    </source>
</reference>
<reference evidence="4" key="14">
    <citation type="submission" date="2016-08" db="EMBL/GenBank/DDBJ databases">
        <authorList>
            <person name="Seilhamer J.J."/>
        </authorList>
    </citation>
    <scope>NUCLEOTIDE SEQUENCE</scope>
</reference>
<reference evidence="3" key="6">
    <citation type="journal article" date="2005" name="Mol. Biol. Evol.">
        <title>Rapidly evolving genes of Drosophila: differing levels of selective pressure in testis, ovary, and head tissues between sibling species.</title>
        <authorList>
            <person name="Jagadeeshan S."/>
            <person name="Singh R.S."/>
        </authorList>
    </citation>
    <scope>NUCLEOTIDE SEQUENCE</scope>
    <source>
        <tissue evidence="3">Testis</tissue>
    </source>
</reference>
<reference evidence="2 6" key="7">
    <citation type="journal article" date="2005" name="PLoS Comput. Biol.">
        <title>Combined evidence annotation of transposable elements in genome sequences.</title>
        <authorList>
            <person name="Quesneville H."/>
            <person name="Bergman C.M."/>
            <person name="Andrieu O."/>
            <person name="Autard D."/>
            <person name="Nouaud D."/>
            <person name="Ashburner M."/>
            <person name="Anxolabehere D."/>
        </authorList>
    </citation>
    <scope>NUCLEOTIDE SEQUENCE [LARGE SCALE GENOMIC DNA]</scope>
    <source>
        <strain evidence="6">Berkeley</strain>
    </source>
</reference>
<evidence type="ECO:0000256" key="1">
    <source>
        <dbReference type="SAM" id="MobiDB-lite"/>
    </source>
</evidence>
<reference evidence="2 6" key="2">
    <citation type="journal article" date="2002" name="Genome Biol.">
        <title>Finishing a whole-genome shotgun: release 3 of the Drosophila melanogaster euchromatic genome sequence.</title>
        <authorList>
            <person name="Celniker S.E."/>
            <person name="Wheeler D.A."/>
            <person name="Kronmiller B."/>
            <person name="Carlson J.W."/>
            <person name="Halpern A."/>
            <person name="Patel S."/>
            <person name="Adams M."/>
            <person name="Champe M."/>
            <person name="Dugan S.P."/>
            <person name="Frise E."/>
            <person name="Hodgson A."/>
            <person name="George R.A."/>
            <person name="Hoskins R.A."/>
            <person name="Laverty T."/>
            <person name="Muzny D.M."/>
            <person name="Nelson C.R."/>
            <person name="Pacleb J.M."/>
            <person name="Park S."/>
            <person name="Pfeiffer B.D."/>
            <person name="Richards S."/>
            <person name="Sodergren E.J."/>
            <person name="Svirskas R."/>
            <person name="Tabor P.E."/>
            <person name="Wan K."/>
            <person name="Stapleton M."/>
            <person name="Sutton G.G."/>
            <person name="Venter C."/>
            <person name="Weinstock G."/>
            <person name="Scherer S.E."/>
            <person name="Myers E.W."/>
            <person name="Gibbs R.A."/>
            <person name="Rubin G.M."/>
        </authorList>
    </citation>
    <scope>NUCLEOTIDE SEQUENCE [LARGE SCALE GENOMIC DNA]</scope>
    <source>
        <strain evidence="6">Berkeley</strain>
    </source>
</reference>
<dbReference type="EMBL" id="AE013599">
    <property type="protein sequence ID" value="AAM68785.1"/>
    <property type="molecule type" value="Genomic_DNA"/>
</dbReference>
<reference evidence="2 6" key="10">
    <citation type="journal article" date="2007" name="Science">
        <title>Sequence finishing and mapping of Drosophila melanogaster heterochromatin.</title>
        <authorList>
            <person name="Hoskins R.A."/>
            <person name="Carlson J.W."/>
            <person name="Kennedy C."/>
            <person name="Acevedo D."/>
            <person name="Evans-Holm M."/>
            <person name="Frise E."/>
            <person name="Wan K.H."/>
            <person name="Park S."/>
            <person name="Mendez-Lago M."/>
            <person name="Rossi F."/>
            <person name="Villasante A."/>
            <person name="Dimitri P."/>
            <person name="Karpen G.H."/>
            <person name="Celniker S.E."/>
        </authorList>
    </citation>
    <scope>NUCLEOTIDE SEQUENCE [LARGE SCALE GENOMIC DNA]</scope>
    <source>
        <strain evidence="6">Berkeley</strain>
    </source>
</reference>
<dbReference type="Bgee" id="FBgn0261686">
    <property type="expression patterns" value="Expressed in early-mid elongation-stage spermatid (Drosophila) in testis and 24 other cell types or tissues"/>
</dbReference>
<feature type="region of interest" description="Disordered" evidence="1">
    <location>
        <begin position="25"/>
        <end position="73"/>
    </location>
</feature>
<gene>
    <name evidence="2" type="primary">Dmel\CG42733</name>
    <name evidence="2" type="synonym">Tes85-2</name>
    <name evidence="3" type="ORF">CG12901</name>
    <name evidence="2 5" type="ORF">CG42733</name>
    <name evidence="2" type="ORF">Dmel_CG42733</name>
</gene>
<reference evidence="2 6" key="9">
    <citation type="journal article" date="2007" name="Science">
        <title>The Release 5.1 annotation of Drosophila melanogaster heterochromatin.</title>
        <authorList>
            <person name="Smith C.D."/>
            <person name="Shu S."/>
            <person name="Mungall C.J."/>
            <person name="Karpen G.H."/>
        </authorList>
    </citation>
    <scope>NUCLEOTIDE SEQUENCE [LARGE SCALE GENOMIC DNA]</scope>
    <source>
        <strain evidence="6">Berkeley</strain>
    </source>
</reference>
<feature type="non-terminal residue" evidence="3">
    <location>
        <position position="73"/>
    </location>
</feature>
<reference evidence="2" key="8">
    <citation type="submission" date="2006-08" db="EMBL/GenBank/DDBJ databases">
        <authorList>
            <person name="Celniker S."/>
            <person name="Carlson J."/>
            <person name="Wan K."/>
            <person name="Frise E."/>
            <person name="Hoskins R."/>
            <person name="Park S."/>
            <person name="Svirskas R."/>
            <person name="Rubin G."/>
        </authorList>
    </citation>
    <scope>NUCLEOTIDE SEQUENCE</scope>
</reference>
<accession>Q3YMS8</accession>
<keyword evidence="6" id="KW-1185">Reference proteome</keyword>
<evidence type="ECO:0000313" key="4">
    <source>
        <dbReference type="EMBL" id="AOG29654.1"/>
    </source>
</evidence>
<dbReference type="FlyBase" id="FBgn0261686">
    <property type="gene designation" value="CG42733"/>
</dbReference>
<dbReference type="BioGRID-ORCS" id="36093">
    <property type="hits" value="0 hits in 1 CRISPR screen"/>
</dbReference>
<dbReference type="Proteomes" id="UP000000803">
    <property type="component" value="Chromosome 2R"/>
</dbReference>
<dbReference type="DNASU" id="36093"/>
<dbReference type="RefSeq" id="NP_724924.1">
    <property type="nucleotide sequence ID" value="NM_165767.3"/>
</dbReference>
<feature type="compositionally biased region" description="Basic and acidic residues" evidence="1">
    <location>
        <begin position="33"/>
        <end position="73"/>
    </location>
</feature>
<dbReference type="HOGENOM" id="CLU_183238_0_0_1"/>
<dbReference type="EMBL" id="AE013599">
    <property type="protein sequence ID" value="AAM68786.1"/>
    <property type="molecule type" value="Genomic_DNA"/>
</dbReference>
<evidence type="ECO:0000313" key="5">
    <source>
        <dbReference type="FlyBase" id="FBgn0261686"/>
    </source>
</evidence>
<dbReference type="AGR" id="FB:FBgn0261686"/>
<dbReference type="RefSeq" id="NP_724925.1">
    <property type="nucleotide sequence ID" value="NM_165768.3"/>
</dbReference>
<reference evidence="2 6" key="5">
    <citation type="journal article" date="2002" name="Genome Biol.">
        <title>Heterochromatic sequences in a Drosophila whole-genome shotgun assembly.</title>
        <authorList>
            <person name="Hoskins R.A."/>
            <person name="Smith C.D."/>
            <person name="Carlson J.W."/>
            <person name="Carvalho A.B."/>
            <person name="Halpern A."/>
            <person name="Kaminker J.S."/>
            <person name="Kennedy C."/>
            <person name="Mungall C.J."/>
            <person name="Sullivan B.A."/>
            <person name="Sutton G.G."/>
            <person name="Yasuhara J.C."/>
            <person name="Wakimoto B.T."/>
            <person name="Myers E.W."/>
            <person name="Celniker S.E."/>
            <person name="Rubin G.M."/>
            <person name="Karpen G.H."/>
        </authorList>
    </citation>
    <scope>NUCLEOTIDE SEQUENCE [LARGE SCALE GENOMIC DNA]</scope>
    <source>
        <strain evidence="6">Berkeley</strain>
    </source>
</reference>
<dbReference type="VEuPathDB" id="VectorBase:FBgn0261686"/>
<dbReference type="ExpressionAtlas" id="Q3YMS8">
    <property type="expression patterns" value="baseline and differential"/>
</dbReference>
<reference evidence="2" key="11">
    <citation type="journal article" date="2015" name="G3 (Bethesda)">
        <title>Gene Model Annotations for Drosophila melanogaster: Impact of High-Throughput Data.</title>
        <authorList>
            <consortium name="FlyBase Consortium"/>
            <person name="Matthews B.B."/>
            <person name="Dos Santos G."/>
            <person name="Crosby M.A."/>
            <person name="Emmert D.B."/>
            <person name="St Pierre S.E."/>
            <person name="Gramates L.S."/>
            <person name="Zhou P."/>
            <person name="Schroeder A.J."/>
            <person name="Falls K."/>
            <person name="Strelets V."/>
            <person name="Russo S.M."/>
            <person name="Gelbart W.M."/>
            <person name="null"/>
        </authorList>
    </citation>
    <scope>NUCLEOTIDE SEQUENCE</scope>
</reference>
<dbReference type="GeneID" id="36093"/>
<reference evidence="2 6" key="1">
    <citation type="journal article" date="2000" name="Science">
        <title>The genome sequence of Drosophila melanogaster.</title>
        <authorList>
            <person name="Adams M.D."/>
            <person name="Celniker S.E."/>
            <person name="Holt R.A."/>
            <person name="Evans C.A."/>
            <person name="Gocayne J.D."/>
            <person name="Amanatides P.G."/>
            <person name="Scherer S.E."/>
            <person name="Li P.W."/>
            <person name="Hoskins R.A."/>
            <person name="Galle R.F."/>
            <person name="George R.A."/>
            <person name="Lewis S.E."/>
            <person name="Richards S."/>
            <person name="Ashburner M."/>
            <person name="Henderson S.N."/>
            <person name="Sutton G.G."/>
            <person name="Wortman J.R."/>
            <person name="Yandell M.D."/>
            <person name="Zhang Q."/>
            <person name="Chen L.X."/>
            <person name="Brandon R.C."/>
            <person name="Rogers Y.H."/>
            <person name="Blazej R.G."/>
            <person name="Champe M."/>
            <person name="Pfeiffer B.D."/>
            <person name="Wan K.H."/>
            <person name="Doyle C."/>
            <person name="Baxter E.G."/>
            <person name="Helt G."/>
            <person name="Nelson C.R."/>
            <person name="Gabor G.L."/>
            <person name="Abril J.F."/>
            <person name="Agbayani A."/>
            <person name="An H.J."/>
            <person name="Andrews-Pfannkoch C."/>
            <person name="Baldwin D."/>
            <person name="Ballew R.M."/>
            <person name="Basu A."/>
            <person name="Baxendale J."/>
            <person name="Bayraktaroglu L."/>
            <person name="Beasley E.M."/>
            <person name="Beeson K.Y."/>
            <person name="Benos P.V."/>
            <person name="Berman B.P."/>
            <person name="Bhandari D."/>
            <person name="Bolshakov S."/>
            <person name="Borkova D."/>
            <person name="Botchan M.R."/>
            <person name="Bouck J."/>
            <person name="Brokstein P."/>
            <person name="Brottier P."/>
            <person name="Burtis K.C."/>
            <person name="Busam D.A."/>
            <person name="Butler H."/>
            <person name="Cadieu E."/>
            <person name="Center A."/>
            <person name="Chandra I."/>
            <person name="Cherry J.M."/>
            <person name="Cawley S."/>
            <person name="Dahlke C."/>
            <person name="Davenport L.B."/>
            <person name="Davies P."/>
            <person name="de Pablos B."/>
            <person name="Delcher A."/>
            <person name="Deng Z."/>
            <person name="Mays A.D."/>
            <person name="Dew I."/>
            <person name="Dietz S.M."/>
            <person name="Dodson K."/>
            <person name="Doup L.E."/>
            <person name="Downes M."/>
            <person name="Dugan-Rocha S."/>
            <person name="Dunkov B.C."/>
            <person name="Dunn P."/>
            <person name="Durbin K.J."/>
            <person name="Evangelista C.C."/>
            <person name="Ferraz C."/>
            <person name="Ferriera S."/>
            <person name="Fleischmann W."/>
            <person name="Fosler C."/>
            <person name="Gabrielian A.E."/>
            <person name="Garg N.S."/>
            <person name="Gelbart W.M."/>
            <person name="Glasser K."/>
            <person name="Glodek A."/>
            <person name="Gong F."/>
            <person name="Gorrell J.H."/>
            <person name="Gu Z."/>
            <person name="Guan P."/>
            <person name="Harris M."/>
            <person name="Harris N.L."/>
            <person name="Harvey D."/>
            <person name="Heiman T.J."/>
            <person name="Hernandez J.R."/>
            <person name="Houck J."/>
            <person name="Hostin D."/>
            <person name="Houston K.A."/>
            <person name="Howland T.J."/>
            <person name="Wei M.H."/>
            <person name="Ibegwam C."/>
            <person name="Jalali M."/>
            <person name="Kalush F."/>
            <person name="Karpen G.H."/>
            <person name="Ke Z."/>
            <person name="Kennison J.A."/>
            <person name="Ketchum K.A."/>
            <person name="Kimmel B.E."/>
            <person name="Kodira C.D."/>
            <person name="Kraft C."/>
            <person name="Kravitz S."/>
            <person name="Kulp D."/>
            <person name="Lai Z."/>
            <person name="Lasko P."/>
            <person name="Lei Y."/>
            <person name="Levitsky A.A."/>
            <person name="Li J."/>
            <person name="Li Z."/>
            <person name="Liang Y."/>
            <person name="Lin X."/>
            <person name="Liu X."/>
            <person name="Mattei B."/>
            <person name="McIntosh T.C."/>
            <person name="McLeod M.P."/>
            <person name="McPherson D."/>
            <person name="Merkulov G."/>
            <person name="Milshina N.V."/>
            <person name="Mobarry C."/>
            <person name="Morris J."/>
            <person name="Moshrefi A."/>
            <person name="Mount S.M."/>
            <person name="Moy M."/>
            <person name="Murphy B."/>
            <person name="Murphy L."/>
            <person name="Muzny D.M."/>
            <person name="Nelson D.L."/>
            <person name="Nelson D.R."/>
            <person name="Nelson K.A."/>
            <person name="Nixon K."/>
            <person name="Nusskern D.R."/>
            <person name="Pacleb J.M."/>
            <person name="Palazzolo M."/>
            <person name="Pittman G.S."/>
            <person name="Pan S."/>
            <person name="Pollard J."/>
            <person name="Puri V."/>
            <person name="Reese M.G."/>
            <person name="Reinert K."/>
            <person name="Remington K."/>
            <person name="Saunders R.D."/>
            <person name="Scheeler F."/>
            <person name="Shen H."/>
            <person name="Shue B.C."/>
            <person name="Siden-Kiamos I."/>
            <person name="Simpson M."/>
            <person name="Skupski M.P."/>
            <person name="Smith T."/>
            <person name="Spier E."/>
            <person name="Spradling A.C."/>
            <person name="Stapleton M."/>
            <person name="Strong R."/>
            <person name="Sun E."/>
            <person name="Svirskas R."/>
            <person name="Tector C."/>
            <person name="Turner R."/>
            <person name="Venter E."/>
            <person name="Wang A.H."/>
            <person name="Wang X."/>
            <person name="Wang Z.Y."/>
            <person name="Wassarman D.A."/>
            <person name="Weinstock G.M."/>
            <person name="Weissenbach J."/>
            <person name="Williams S.M."/>
            <person name="WoodageT"/>
            <person name="Worley K.C."/>
            <person name="Wu D."/>
            <person name="Yang S."/>
            <person name="Yao Q.A."/>
            <person name="Ye J."/>
            <person name="Yeh R.F."/>
            <person name="Zaveri J.S."/>
            <person name="Zhan M."/>
            <person name="Zhang G."/>
            <person name="Zhao Q."/>
            <person name="Zheng L."/>
            <person name="Zheng X.H."/>
            <person name="Zhong F.N."/>
            <person name="Zhong W."/>
            <person name="Zhou X."/>
            <person name="Zhu S."/>
            <person name="Zhu X."/>
            <person name="Smith H.O."/>
            <person name="Gibbs R.A."/>
            <person name="Myers E.W."/>
            <person name="Rubin G.M."/>
            <person name="Venter J.C."/>
        </authorList>
    </citation>
    <scope>NUCLEOTIDE SEQUENCE [LARGE SCALE GENOMIC DNA]</scope>
    <source>
        <strain evidence="6">Berkeley</strain>
    </source>
</reference>
<dbReference type="OrthoDB" id="7866203at2759"/>
<evidence type="ECO:0000313" key="2">
    <source>
        <dbReference type="EMBL" id="AAM68785.1"/>
    </source>
</evidence>
<proteinExistence type="evidence at transcript level"/>
<reference evidence="2" key="15">
    <citation type="submission" date="2020-04" db="EMBL/GenBank/DDBJ databases">
        <authorList>
            <consortium name="FlyBase"/>
        </authorList>
    </citation>
    <scope>NUCLEOTIDE SEQUENCE</scope>
</reference>
<organism evidence="3">
    <name type="scientific">Drosophila melanogaster</name>
    <name type="common">Fruit fly</name>
    <dbReference type="NCBI Taxonomy" id="7227"/>
    <lineage>
        <taxon>Eukaryota</taxon>
        <taxon>Metazoa</taxon>
        <taxon>Ecdysozoa</taxon>
        <taxon>Arthropoda</taxon>
        <taxon>Hexapoda</taxon>
        <taxon>Insecta</taxon>
        <taxon>Pterygota</taxon>
        <taxon>Neoptera</taxon>
        <taxon>Endopterygota</taxon>
        <taxon>Diptera</taxon>
        <taxon>Brachycera</taxon>
        <taxon>Muscomorpha</taxon>
        <taxon>Ephydroidea</taxon>
        <taxon>Drosophilidae</taxon>
        <taxon>Drosophila</taxon>
        <taxon>Sophophora</taxon>
    </lineage>
</organism>
<evidence type="ECO:0000313" key="6">
    <source>
        <dbReference type="Proteomes" id="UP000000803"/>
    </source>
</evidence>
<dbReference type="EMBL" id="DQ062798">
    <property type="protein sequence ID" value="AAY56671.1"/>
    <property type="molecule type" value="mRNA"/>
</dbReference>
<reference evidence="2 6" key="4">
    <citation type="journal article" date="2002" name="Genome Biol.">
        <title>The transposable elements of the Drosophila melanogaster euchromatin: a genomics perspective.</title>
        <authorList>
            <person name="Kaminker J.S."/>
            <person name="Bergman C.M."/>
            <person name="Kronmiller B."/>
            <person name="Carlson J."/>
            <person name="Svirskas R."/>
            <person name="Patel S."/>
            <person name="Frise E."/>
            <person name="Wheeler D.A."/>
            <person name="Lewis S.E."/>
            <person name="Rubin G.M."/>
            <person name="Ashburner M."/>
            <person name="Celniker S.E."/>
        </authorList>
    </citation>
    <scope>NUCLEOTIDE SEQUENCE [LARGE SCALE GENOMIC DNA]</scope>
    <source>
        <strain evidence="6">Berkeley</strain>
    </source>
</reference>
<reference evidence="2" key="16">
    <citation type="submission" date="2020-05" db="EMBL/GenBank/DDBJ databases">
        <title>Drosophila melanogaster release 4 sequence.</title>
        <authorList>
            <consortium name="Berkeley Drosophila Genome Project"/>
            <person name="Celniker S."/>
            <person name="Carlson J."/>
            <person name="Wan K."/>
            <person name="Pfeiffer B."/>
            <person name="Frise E."/>
            <person name="George R."/>
            <person name="Hoskins R."/>
            <person name="Stapleton M."/>
            <person name="Pacleb J."/>
            <person name="Park S."/>
            <person name="Svirskas R."/>
            <person name="Smith E."/>
            <person name="Yu C."/>
            <person name="Rubin G."/>
        </authorList>
    </citation>
    <scope>NUCLEOTIDE SEQUENCE</scope>
</reference>
<sequence length="73" mass="7907">MRMLCDRLSALTAGAMVGVWYAQNFPCENPTDGGDKDKAKDKAKSTDKGKEKEKDKGKGKDGGQDKGKEKGKE</sequence>
<dbReference type="UCSC" id="CG12901-RB">
    <property type="organism name" value="d. melanogaster"/>
</dbReference>